<reference evidence="4" key="1">
    <citation type="journal article" date="2005" name="Nature">
        <title>The map-based sequence of the rice genome.</title>
        <authorList>
            <consortium name="International rice genome sequencing project (IRGSP)"/>
            <person name="Matsumoto T."/>
            <person name="Wu J."/>
            <person name="Kanamori H."/>
            <person name="Katayose Y."/>
            <person name="Fujisawa M."/>
            <person name="Namiki N."/>
            <person name="Mizuno H."/>
            <person name="Yamamoto K."/>
            <person name="Antonio B.A."/>
            <person name="Baba T."/>
            <person name="Sakata K."/>
            <person name="Nagamura Y."/>
            <person name="Aoki H."/>
            <person name="Arikawa K."/>
            <person name="Arita K."/>
            <person name="Bito T."/>
            <person name="Chiden Y."/>
            <person name="Fujitsuka N."/>
            <person name="Fukunaka R."/>
            <person name="Hamada M."/>
            <person name="Harada C."/>
            <person name="Hayashi A."/>
            <person name="Hijishita S."/>
            <person name="Honda M."/>
            <person name="Hosokawa S."/>
            <person name="Ichikawa Y."/>
            <person name="Idonuma A."/>
            <person name="Iijima M."/>
            <person name="Ikeda M."/>
            <person name="Ikeno M."/>
            <person name="Ito K."/>
            <person name="Ito S."/>
            <person name="Ito T."/>
            <person name="Ito Y."/>
            <person name="Ito Y."/>
            <person name="Iwabuchi A."/>
            <person name="Kamiya K."/>
            <person name="Karasawa W."/>
            <person name="Kurita K."/>
            <person name="Katagiri S."/>
            <person name="Kikuta A."/>
            <person name="Kobayashi H."/>
            <person name="Kobayashi N."/>
            <person name="Machita K."/>
            <person name="Maehara T."/>
            <person name="Masukawa M."/>
            <person name="Mizubayashi T."/>
            <person name="Mukai Y."/>
            <person name="Nagasaki H."/>
            <person name="Nagata Y."/>
            <person name="Naito S."/>
            <person name="Nakashima M."/>
            <person name="Nakama Y."/>
            <person name="Nakamichi Y."/>
            <person name="Nakamura M."/>
            <person name="Meguro A."/>
            <person name="Negishi M."/>
            <person name="Ohta I."/>
            <person name="Ohta T."/>
            <person name="Okamoto M."/>
            <person name="Ono N."/>
            <person name="Saji S."/>
            <person name="Sakaguchi M."/>
            <person name="Sakai K."/>
            <person name="Shibata M."/>
            <person name="Shimokawa T."/>
            <person name="Song J."/>
            <person name="Takazaki Y."/>
            <person name="Terasawa K."/>
            <person name="Tsugane M."/>
            <person name="Tsuji K."/>
            <person name="Ueda S."/>
            <person name="Waki K."/>
            <person name="Yamagata H."/>
            <person name="Yamamoto M."/>
            <person name="Yamamoto S."/>
            <person name="Yamane H."/>
            <person name="Yoshiki S."/>
            <person name="Yoshihara R."/>
            <person name="Yukawa K."/>
            <person name="Zhong H."/>
            <person name="Yano M."/>
            <person name="Yuan Q."/>
            <person name="Ouyang S."/>
            <person name="Liu J."/>
            <person name="Jones K.M."/>
            <person name="Gansberger K."/>
            <person name="Moffat K."/>
            <person name="Hill J."/>
            <person name="Bera J."/>
            <person name="Fadrosh D."/>
            <person name="Jin S."/>
            <person name="Johri S."/>
            <person name="Kim M."/>
            <person name="Overton L."/>
            <person name="Reardon M."/>
            <person name="Tsitrin T."/>
            <person name="Vuong H."/>
            <person name="Weaver B."/>
            <person name="Ciecko A."/>
            <person name="Tallon L."/>
            <person name="Jackson J."/>
            <person name="Pai G."/>
            <person name="Aken S.V."/>
            <person name="Utterback T."/>
            <person name="Reidmuller S."/>
            <person name="Feldblyum T."/>
            <person name="Hsiao J."/>
            <person name="Zismann V."/>
            <person name="Iobst S."/>
            <person name="de Vazeille A.R."/>
            <person name="Buell C.R."/>
            <person name="Ying K."/>
            <person name="Li Y."/>
            <person name="Lu T."/>
            <person name="Huang Y."/>
            <person name="Zhao Q."/>
            <person name="Feng Q."/>
            <person name="Zhang L."/>
            <person name="Zhu J."/>
            <person name="Weng Q."/>
            <person name="Mu J."/>
            <person name="Lu Y."/>
            <person name="Fan D."/>
            <person name="Liu Y."/>
            <person name="Guan J."/>
            <person name="Zhang Y."/>
            <person name="Yu S."/>
            <person name="Liu X."/>
            <person name="Zhang Y."/>
            <person name="Hong G."/>
            <person name="Han B."/>
            <person name="Choisne N."/>
            <person name="Demange N."/>
            <person name="Orjeda G."/>
            <person name="Samain S."/>
            <person name="Cattolico L."/>
            <person name="Pelletier E."/>
            <person name="Couloux A."/>
            <person name="Segurens B."/>
            <person name="Wincker P."/>
            <person name="D'Hont A."/>
            <person name="Scarpelli C."/>
            <person name="Weissenbach J."/>
            <person name="Salanoubat M."/>
            <person name="Quetier F."/>
            <person name="Yu Y."/>
            <person name="Kim H.R."/>
            <person name="Rambo T."/>
            <person name="Currie J."/>
            <person name="Collura K."/>
            <person name="Luo M."/>
            <person name="Yang T."/>
            <person name="Ammiraju J.S.S."/>
            <person name="Engler F."/>
            <person name="Soderlund C."/>
            <person name="Wing R.A."/>
            <person name="Palmer L.E."/>
            <person name="de la Bastide M."/>
            <person name="Spiegel L."/>
            <person name="Nascimento L."/>
            <person name="Zutavern T."/>
            <person name="O'Shaughnessy A."/>
            <person name="Dike S."/>
            <person name="Dedhia N."/>
            <person name="Preston R."/>
            <person name="Balija V."/>
            <person name="McCombie W.R."/>
            <person name="Chow T."/>
            <person name="Chen H."/>
            <person name="Chung M."/>
            <person name="Chen C."/>
            <person name="Shaw J."/>
            <person name="Wu H."/>
            <person name="Hsiao K."/>
            <person name="Chao Y."/>
            <person name="Chu M."/>
            <person name="Cheng C."/>
            <person name="Hour A."/>
            <person name="Lee P."/>
            <person name="Lin S."/>
            <person name="Lin Y."/>
            <person name="Liou J."/>
            <person name="Liu S."/>
            <person name="Hsing Y."/>
            <person name="Raghuvanshi S."/>
            <person name="Mohanty A."/>
            <person name="Bharti A.K."/>
            <person name="Gaur A."/>
            <person name="Gupta V."/>
            <person name="Kumar D."/>
            <person name="Ravi V."/>
            <person name="Vij S."/>
            <person name="Kapur A."/>
            <person name="Khurana P."/>
            <person name="Khurana P."/>
            <person name="Khurana J.P."/>
            <person name="Tyagi A.K."/>
            <person name="Gaikwad K."/>
            <person name="Singh A."/>
            <person name="Dalal V."/>
            <person name="Srivastava S."/>
            <person name="Dixit A."/>
            <person name="Pal A.K."/>
            <person name="Ghazi I.A."/>
            <person name="Yadav M."/>
            <person name="Pandit A."/>
            <person name="Bhargava A."/>
            <person name="Sureshbabu K."/>
            <person name="Batra K."/>
            <person name="Sharma T.R."/>
            <person name="Mohapatra T."/>
            <person name="Singh N.K."/>
            <person name="Messing J."/>
            <person name="Nelson A.B."/>
            <person name="Fuks G."/>
            <person name="Kavchok S."/>
            <person name="Keizer G."/>
            <person name="Linton E."/>
            <person name="Llaca V."/>
            <person name="Song R."/>
            <person name="Tanyolac B."/>
            <person name="Young S."/>
            <person name="Ho-Il K."/>
            <person name="Hahn J.H."/>
            <person name="Sangsakoo G."/>
            <person name="Vanavichit A."/>
            <person name="de Mattos Luiz.A.T."/>
            <person name="Zimmer P.D."/>
            <person name="Malone G."/>
            <person name="Dellagostin O."/>
            <person name="de Oliveira A.C."/>
            <person name="Bevan M."/>
            <person name="Bancroft I."/>
            <person name="Minx P."/>
            <person name="Cordum H."/>
            <person name="Wilson R."/>
            <person name="Cheng Z."/>
            <person name="Jin W."/>
            <person name="Jiang J."/>
            <person name="Leong S.A."/>
            <person name="Iwama H."/>
            <person name="Gojobori T."/>
            <person name="Itoh T."/>
            <person name="Niimura Y."/>
            <person name="Fujii Y."/>
            <person name="Habara T."/>
            <person name="Sakai H."/>
            <person name="Sato Y."/>
            <person name="Wilson G."/>
            <person name="Kumar K."/>
            <person name="McCouch S."/>
            <person name="Juretic N."/>
            <person name="Hoen D."/>
            <person name="Wright S."/>
            <person name="Bruskiewich R."/>
            <person name="Bureau T."/>
            <person name="Miyao A."/>
            <person name="Hirochika H."/>
            <person name="Nishikawa T."/>
            <person name="Kadowaki K."/>
            <person name="Sugiura M."/>
            <person name="Burr B."/>
            <person name="Sasaki T."/>
        </authorList>
    </citation>
    <scope>NUCLEOTIDE SEQUENCE [LARGE SCALE GENOMIC DNA]</scope>
    <source>
        <strain evidence="4">cv. Nipponbare</strain>
    </source>
</reference>
<keyword evidence="2" id="KW-0812">Transmembrane</keyword>
<sequence length="89" mass="10349">MPRNRHQEFIRSLHAKGESQQLRSRFGRTNPRFLAQQAWFLACCFLLGLPYLLAKMRLDWAQQGVSRPPMGSSGPQLLPRDWQTDPLNQ</sequence>
<dbReference type="EMBL" id="AP005447">
    <property type="protein sequence ID" value="BAC84268.1"/>
    <property type="molecule type" value="Genomic_DNA"/>
</dbReference>
<name>Q6Z175_ORYSJ</name>
<evidence type="ECO:0000313" key="4">
    <source>
        <dbReference type="Proteomes" id="UP000000763"/>
    </source>
</evidence>
<protein>
    <submittedName>
        <fullName evidence="3">Uncharacterized protein</fullName>
    </submittedName>
</protein>
<keyword evidence="2" id="KW-1133">Transmembrane helix</keyword>
<evidence type="ECO:0000256" key="1">
    <source>
        <dbReference type="SAM" id="MobiDB-lite"/>
    </source>
</evidence>
<organism evidence="3 4">
    <name type="scientific">Oryza sativa subsp. japonica</name>
    <name type="common">Rice</name>
    <dbReference type="NCBI Taxonomy" id="39947"/>
    <lineage>
        <taxon>Eukaryota</taxon>
        <taxon>Viridiplantae</taxon>
        <taxon>Streptophyta</taxon>
        <taxon>Embryophyta</taxon>
        <taxon>Tracheophyta</taxon>
        <taxon>Spermatophyta</taxon>
        <taxon>Magnoliopsida</taxon>
        <taxon>Liliopsida</taxon>
        <taxon>Poales</taxon>
        <taxon>Poaceae</taxon>
        <taxon>BOP clade</taxon>
        <taxon>Oryzoideae</taxon>
        <taxon>Oryzeae</taxon>
        <taxon>Oryzinae</taxon>
        <taxon>Oryza</taxon>
        <taxon>Oryza sativa</taxon>
    </lineage>
</organism>
<gene>
    <name evidence="3" type="primary">P0035G02.27</name>
</gene>
<evidence type="ECO:0000256" key="2">
    <source>
        <dbReference type="SAM" id="Phobius"/>
    </source>
</evidence>
<accession>Q6Z175</accession>
<evidence type="ECO:0000313" key="3">
    <source>
        <dbReference type="EMBL" id="BAC84268.1"/>
    </source>
</evidence>
<proteinExistence type="predicted"/>
<feature type="region of interest" description="Disordered" evidence="1">
    <location>
        <begin position="64"/>
        <end position="89"/>
    </location>
</feature>
<feature type="transmembrane region" description="Helical" evidence="2">
    <location>
        <begin position="33"/>
        <end position="53"/>
    </location>
</feature>
<dbReference type="AlphaFoldDB" id="Q6Z175"/>
<dbReference type="Proteomes" id="UP000000763">
    <property type="component" value="Chromosome 7"/>
</dbReference>
<keyword evidence="2" id="KW-0472">Membrane</keyword>
<reference evidence="4" key="2">
    <citation type="journal article" date="2008" name="Nucleic Acids Res.">
        <title>The rice annotation project database (RAP-DB): 2008 update.</title>
        <authorList>
            <consortium name="The rice annotation project (RAP)"/>
        </authorList>
    </citation>
    <scope>GENOME REANNOTATION</scope>
    <source>
        <strain evidence="4">cv. Nipponbare</strain>
    </source>
</reference>